<organism evidence="1">
    <name type="scientific">marine sediment metagenome</name>
    <dbReference type="NCBI Taxonomy" id="412755"/>
    <lineage>
        <taxon>unclassified sequences</taxon>
        <taxon>metagenomes</taxon>
        <taxon>ecological metagenomes</taxon>
    </lineage>
</organism>
<evidence type="ECO:0000313" key="1">
    <source>
        <dbReference type="EMBL" id="GAH10217.1"/>
    </source>
</evidence>
<reference evidence="1" key="1">
    <citation type="journal article" date="2014" name="Front. Microbiol.">
        <title>High frequency of phylogenetically diverse reductive dehalogenase-homologous genes in deep subseafloor sedimentary metagenomes.</title>
        <authorList>
            <person name="Kawai M."/>
            <person name="Futagami T."/>
            <person name="Toyoda A."/>
            <person name="Takaki Y."/>
            <person name="Nishi S."/>
            <person name="Hori S."/>
            <person name="Arai W."/>
            <person name="Tsubouchi T."/>
            <person name="Morono Y."/>
            <person name="Uchiyama I."/>
            <person name="Ito T."/>
            <person name="Fujiyama A."/>
            <person name="Inagaki F."/>
            <person name="Takami H."/>
        </authorList>
    </citation>
    <scope>NUCLEOTIDE SEQUENCE</scope>
    <source>
        <strain evidence="1">Expedition CK06-06</strain>
    </source>
</reference>
<name>X1CQW9_9ZZZZ</name>
<dbReference type="AlphaFoldDB" id="X1CQW9"/>
<accession>X1CQW9</accession>
<dbReference type="EMBL" id="BART01032369">
    <property type="protein sequence ID" value="GAH10217.1"/>
    <property type="molecule type" value="Genomic_DNA"/>
</dbReference>
<comment type="caution">
    <text evidence="1">The sequence shown here is derived from an EMBL/GenBank/DDBJ whole genome shotgun (WGS) entry which is preliminary data.</text>
</comment>
<gene>
    <name evidence="1" type="ORF">S01H4_55961</name>
</gene>
<protein>
    <submittedName>
        <fullName evidence="1">Uncharacterized protein</fullName>
    </submittedName>
</protein>
<sequence>MNNMKPIPLIEYILFGGELQYLRLVRVGLPVHAEDFVLDNINRFINFVEESDLIVTKASLKNLSTLKEQLEKTTDDYKLTQADRDKLFNIMDKIDFVIRAEGQTKFTFFISEKRIDVNKLVFKIESLFAIRVFNALPDSIKYDFKESGKSIAFECPTASAFHVLRGLEGLLRFLLKKLDPQIDTSKICWGPLITNLKSLNIQELRVLLDNLDRI</sequence>
<proteinExistence type="predicted"/>
<feature type="non-terminal residue" evidence="1">
    <location>
        <position position="214"/>
    </location>
</feature>